<gene>
    <name evidence="2" type="ORF">Tci_038235</name>
</gene>
<feature type="compositionally biased region" description="Basic and acidic residues" evidence="1">
    <location>
        <begin position="103"/>
        <end position="112"/>
    </location>
</feature>
<feature type="compositionally biased region" description="Basic and acidic residues" evidence="1">
    <location>
        <begin position="493"/>
        <end position="510"/>
    </location>
</feature>
<feature type="region of interest" description="Disordered" evidence="1">
    <location>
        <begin position="470"/>
        <end position="536"/>
    </location>
</feature>
<dbReference type="AlphaFoldDB" id="A0A6L2LZ75"/>
<name>A0A6L2LZ75_TANCI</name>
<feature type="compositionally biased region" description="Basic and acidic residues" evidence="1">
    <location>
        <begin position="140"/>
        <end position="159"/>
    </location>
</feature>
<accession>A0A6L2LZ75</accession>
<feature type="region of interest" description="Disordered" evidence="1">
    <location>
        <begin position="103"/>
        <end position="222"/>
    </location>
</feature>
<proteinExistence type="predicted"/>
<evidence type="ECO:0000313" key="2">
    <source>
        <dbReference type="EMBL" id="GEU66257.1"/>
    </source>
</evidence>
<dbReference type="EMBL" id="BKCJ010005351">
    <property type="protein sequence ID" value="GEU66257.1"/>
    <property type="molecule type" value="Genomic_DNA"/>
</dbReference>
<reference evidence="2" key="1">
    <citation type="journal article" date="2019" name="Sci. Rep.">
        <title>Draft genome of Tanacetum cinerariifolium, the natural source of mosquito coil.</title>
        <authorList>
            <person name="Yamashiro T."/>
            <person name="Shiraishi A."/>
            <person name="Satake H."/>
            <person name="Nakayama K."/>
        </authorList>
    </citation>
    <scope>NUCLEOTIDE SEQUENCE</scope>
</reference>
<feature type="compositionally biased region" description="Basic residues" evidence="1">
    <location>
        <begin position="121"/>
        <end position="139"/>
    </location>
</feature>
<organism evidence="2">
    <name type="scientific">Tanacetum cinerariifolium</name>
    <name type="common">Dalmatian daisy</name>
    <name type="synonym">Chrysanthemum cinerariifolium</name>
    <dbReference type="NCBI Taxonomy" id="118510"/>
    <lineage>
        <taxon>Eukaryota</taxon>
        <taxon>Viridiplantae</taxon>
        <taxon>Streptophyta</taxon>
        <taxon>Embryophyta</taxon>
        <taxon>Tracheophyta</taxon>
        <taxon>Spermatophyta</taxon>
        <taxon>Magnoliopsida</taxon>
        <taxon>eudicotyledons</taxon>
        <taxon>Gunneridae</taxon>
        <taxon>Pentapetalae</taxon>
        <taxon>asterids</taxon>
        <taxon>campanulids</taxon>
        <taxon>Asterales</taxon>
        <taxon>Asteraceae</taxon>
        <taxon>Asteroideae</taxon>
        <taxon>Anthemideae</taxon>
        <taxon>Anthemidinae</taxon>
        <taxon>Tanacetum</taxon>
    </lineage>
</organism>
<feature type="compositionally biased region" description="Basic and acidic residues" evidence="1">
    <location>
        <begin position="194"/>
        <end position="205"/>
    </location>
</feature>
<sequence>MRQEQALQVAHDKKFVSTRDRVKIGKSNLRIDPTITEKEETYQVILDIIKNTLFYNTFRITADEDLQYQIDNVQSKVRRRDIMPYLRFTKVIVHYFMSKHKSIPRDKKERGKAAQGTKAVIIHKKATAASKKKKPKKKVSIPDKSSDEESDKEEERIIEENMGVVIQDTPQASKKKSKDPSQKLKLKGAGLGREVPDEPSKKSTNSDEGAGTSPEMRKSKAYHRNPMMMMMKKMNLMMIRILILKRLMMKGWTLMLKIRTMKKLKPDEELKGDDQARDEQLVVPVSLHKKRRPICFNPPPVISHVPSVVKEYLRSSLPNAFQKVLQSDTEELKKEPSETRDYKDVIEESVQANIINEVKNFLPKFLPLVVKEVLEKTLLFLGQSSSQGQSTSKAVGSLFKYELKKILYAKMHKSQSDLTHDIHQELYDALTWSMLLDEATTKEGDNPNKLSRKDIVEIIKIKNLQLDQTRVRRPKKRRFNESESSKKTSNTKESSKASDDVEQPFDDKVGDVSQPPHTDVSETQTDAAPRILKKDWFKNAPRPETLDSNWNIVKIVDDAPEHSWLNERIKAQKPYSRHKSPVDMSKPLPLRHKEGRLTILVEFFINNDLEHLKARNKERSYSSFITKTSAERYTMEGTKDMILTIWSLVIITHDNDAALGISH</sequence>
<evidence type="ECO:0000256" key="1">
    <source>
        <dbReference type="SAM" id="MobiDB-lite"/>
    </source>
</evidence>
<protein>
    <submittedName>
        <fullName evidence="2">Uncharacterized protein</fullName>
    </submittedName>
</protein>
<comment type="caution">
    <text evidence="2">The sequence shown here is derived from an EMBL/GenBank/DDBJ whole genome shotgun (WGS) entry which is preliminary data.</text>
</comment>